<organism evidence="2 3">
    <name type="scientific">Spirosoma pollinicola</name>
    <dbReference type="NCBI Taxonomy" id="2057025"/>
    <lineage>
        <taxon>Bacteria</taxon>
        <taxon>Pseudomonadati</taxon>
        <taxon>Bacteroidota</taxon>
        <taxon>Cytophagia</taxon>
        <taxon>Cytophagales</taxon>
        <taxon>Cytophagaceae</taxon>
        <taxon>Spirosoma</taxon>
    </lineage>
</organism>
<keyword evidence="1" id="KW-0812">Transmembrane</keyword>
<feature type="transmembrane region" description="Helical" evidence="1">
    <location>
        <begin position="81"/>
        <end position="106"/>
    </location>
</feature>
<dbReference type="AlphaFoldDB" id="A0A2K8YUL1"/>
<dbReference type="EMBL" id="CP025096">
    <property type="protein sequence ID" value="AUD01264.1"/>
    <property type="molecule type" value="Genomic_DNA"/>
</dbReference>
<reference evidence="2 3" key="1">
    <citation type="submission" date="2017-11" db="EMBL/GenBank/DDBJ databases">
        <title>Taxonomic description and genome sequences of Spirosoma HA7 sp. nov., isolated from pollen microhabitat of Corylus avellana.</title>
        <authorList>
            <person name="Ambika Manirajan B."/>
            <person name="Suarez C."/>
            <person name="Ratering S."/>
            <person name="Geissler-Plaum R."/>
            <person name="Cardinale M."/>
            <person name="Sylvia S."/>
        </authorList>
    </citation>
    <scope>NUCLEOTIDE SEQUENCE [LARGE SCALE GENOMIC DNA]</scope>
    <source>
        <strain evidence="2 3">HA7</strain>
    </source>
</reference>
<proteinExistence type="predicted"/>
<evidence type="ECO:0000313" key="3">
    <source>
        <dbReference type="Proteomes" id="UP000232883"/>
    </source>
</evidence>
<keyword evidence="1" id="KW-1133">Transmembrane helix</keyword>
<sequence length="123" mass="13658">MFGIDRYRFGIARFLFGLYVAVLINGVVFRHAHRLADGTIICHAHPYKSSPGTQFPTHAHTRDELIWLDAFANALYANPDAVAWVALIVIIVLLAAGGTAPSYFFFTSSHVAFRHRGPPVHLI</sequence>
<evidence type="ECO:0000256" key="1">
    <source>
        <dbReference type="SAM" id="Phobius"/>
    </source>
</evidence>
<protein>
    <submittedName>
        <fullName evidence="2">Uncharacterized protein</fullName>
    </submittedName>
</protein>
<dbReference type="OrthoDB" id="1121875at2"/>
<keyword evidence="3" id="KW-1185">Reference proteome</keyword>
<dbReference type="KEGG" id="spir:CWM47_05245"/>
<dbReference type="Proteomes" id="UP000232883">
    <property type="component" value="Chromosome"/>
</dbReference>
<gene>
    <name evidence="2" type="ORF">CWM47_05245</name>
</gene>
<evidence type="ECO:0000313" key="2">
    <source>
        <dbReference type="EMBL" id="AUD01264.1"/>
    </source>
</evidence>
<feature type="transmembrane region" description="Helical" evidence="1">
    <location>
        <begin position="12"/>
        <end position="29"/>
    </location>
</feature>
<accession>A0A2K8YUL1</accession>
<name>A0A2K8YUL1_9BACT</name>
<dbReference type="RefSeq" id="WP_100986858.1">
    <property type="nucleotide sequence ID" value="NZ_CP025096.1"/>
</dbReference>
<keyword evidence="1" id="KW-0472">Membrane</keyword>